<dbReference type="InterPro" id="IPR011059">
    <property type="entry name" value="Metal-dep_hydrolase_composite"/>
</dbReference>
<dbReference type="Proteomes" id="UP000318995">
    <property type="component" value="Unassembled WGS sequence"/>
</dbReference>
<feature type="domain" description="Amidohydrolase-related" evidence="2">
    <location>
        <begin position="52"/>
        <end position="422"/>
    </location>
</feature>
<evidence type="ECO:0000256" key="1">
    <source>
        <dbReference type="ARBA" id="ARBA00022801"/>
    </source>
</evidence>
<evidence type="ECO:0000313" key="4">
    <source>
        <dbReference type="Proteomes" id="UP000318995"/>
    </source>
</evidence>
<name>A0A5C5VNS5_9BACT</name>
<dbReference type="EC" id="3.5.4.-" evidence="3"/>
<organism evidence="3 4">
    <name type="scientific">Botrimarina hoheduenensis</name>
    <dbReference type="NCBI Taxonomy" id="2528000"/>
    <lineage>
        <taxon>Bacteria</taxon>
        <taxon>Pseudomonadati</taxon>
        <taxon>Planctomycetota</taxon>
        <taxon>Planctomycetia</taxon>
        <taxon>Pirellulales</taxon>
        <taxon>Lacipirellulaceae</taxon>
        <taxon>Botrimarina</taxon>
    </lineage>
</organism>
<dbReference type="InterPro" id="IPR032466">
    <property type="entry name" value="Metal_Hydrolase"/>
</dbReference>
<sequence length="451" mass="48369">MTIQAFRARVVFPVAAPPIEDGVVVIEAGRIVRIGRQAPANAEVEDLGDVALMPGFVNAHCHLEFSHLKRRVGRKGVTLPTWIRQIIEKRPPAKKIGKAISGGLEQSLRSGTTTLAEICRTETEAYATTAPSPRLVLLQESIGFSQARAGSALAAAEQRLQELHDFVHGQLVRQASGTDGAAINNEALDRGLALNGAAPLPSKWVGGKYRVGVSPHAPYTASPQLIRELVSVAVSQDMPVALHLAESPEELQLLNEGKGPFQQILEERGMWDPWVIGRGSTPLDYLRMLTRAPKALVVHGNYLDYPALAMMARHSSAMSLVYCPRTHAHFKHTPYPLATALELGVPVCLGTDSLASNPDLSILGEMREVAARHPQVDPVEILRMGTLAGAQALGLTDVGAIRPGAHADLVSVPFPTGVEGRPAELFGRLLAEEIDVDTVWLGGQRMGAVAV</sequence>
<keyword evidence="1 3" id="KW-0378">Hydrolase</keyword>
<proteinExistence type="predicted"/>
<comment type="caution">
    <text evidence="3">The sequence shown here is derived from an EMBL/GenBank/DDBJ whole genome shotgun (WGS) entry which is preliminary data.</text>
</comment>
<dbReference type="Pfam" id="PF01979">
    <property type="entry name" value="Amidohydro_1"/>
    <property type="match status" value="1"/>
</dbReference>
<gene>
    <name evidence="3" type="ORF">Pla111_34000</name>
</gene>
<dbReference type="OrthoDB" id="9807210at2"/>
<dbReference type="SUPFAM" id="SSF51338">
    <property type="entry name" value="Composite domain of metallo-dependent hydrolases"/>
    <property type="match status" value="1"/>
</dbReference>
<dbReference type="EMBL" id="SJPH01000012">
    <property type="protein sequence ID" value="TWT40268.1"/>
    <property type="molecule type" value="Genomic_DNA"/>
</dbReference>
<dbReference type="PANTHER" id="PTHR43794">
    <property type="entry name" value="AMINOHYDROLASE SSNA-RELATED"/>
    <property type="match status" value="1"/>
</dbReference>
<dbReference type="Gene3D" id="3.20.20.140">
    <property type="entry name" value="Metal-dependent hydrolases"/>
    <property type="match status" value="1"/>
</dbReference>
<keyword evidence="4" id="KW-1185">Reference proteome</keyword>
<evidence type="ECO:0000313" key="3">
    <source>
        <dbReference type="EMBL" id="TWT40268.1"/>
    </source>
</evidence>
<protein>
    <submittedName>
        <fullName evidence="3">Aminodeoxyfutalosine deaminase</fullName>
        <ecNumber evidence="3">3.5.4.-</ecNumber>
    </submittedName>
</protein>
<dbReference type="GO" id="GO:0016810">
    <property type="term" value="F:hydrolase activity, acting on carbon-nitrogen (but not peptide) bonds"/>
    <property type="evidence" value="ECO:0007669"/>
    <property type="project" value="InterPro"/>
</dbReference>
<dbReference type="SUPFAM" id="SSF51556">
    <property type="entry name" value="Metallo-dependent hydrolases"/>
    <property type="match status" value="1"/>
</dbReference>
<dbReference type="InterPro" id="IPR050287">
    <property type="entry name" value="MTA/SAH_deaminase"/>
</dbReference>
<dbReference type="InterPro" id="IPR006680">
    <property type="entry name" value="Amidohydro-rel"/>
</dbReference>
<dbReference type="PANTHER" id="PTHR43794:SF11">
    <property type="entry name" value="AMIDOHYDROLASE-RELATED DOMAIN-CONTAINING PROTEIN"/>
    <property type="match status" value="1"/>
</dbReference>
<dbReference type="AlphaFoldDB" id="A0A5C5VNS5"/>
<reference evidence="3 4" key="1">
    <citation type="submission" date="2019-02" db="EMBL/GenBank/DDBJ databases">
        <title>Deep-cultivation of Planctomycetes and their phenomic and genomic characterization uncovers novel biology.</title>
        <authorList>
            <person name="Wiegand S."/>
            <person name="Jogler M."/>
            <person name="Boedeker C."/>
            <person name="Pinto D."/>
            <person name="Vollmers J."/>
            <person name="Rivas-Marin E."/>
            <person name="Kohn T."/>
            <person name="Peeters S.H."/>
            <person name="Heuer A."/>
            <person name="Rast P."/>
            <person name="Oberbeckmann S."/>
            <person name="Bunk B."/>
            <person name="Jeske O."/>
            <person name="Meyerdierks A."/>
            <person name="Storesund J.E."/>
            <person name="Kallscheuer N."/>
            <person name="Luecker S."/>
            <person name="Lage O.M."/>
            <person name="Pohl T."/>
            <person name="Merkel B.J."/>
            <person name="Hornburger P."/>
            <person name="Mueller R.-W."/>
            <person name="Bruemmer F."/>
            <person name="Labrenz M."/>
            <person name="Spormann A.M."/>
            <person name="Op Den Camp H."/>
            <person name="Overmann J."/>
            <person name="Amann R."/>
            <person name="Jetten M.S.M."/>
            <person name="Mascher T."/>
            <person name="Medema M.H."/>
            <person name="Devos D.P."/>
            <person name="Kaster A.-K."/>
            <person name="Ovreas L."/>
            <person name="Rohde M."/>
            <person name="Galperin M.Y."/>
            <person name="Jogler C."/>
        </authorList>
    </citation>
    <scope>NUCLEOTIDE SEQUENCE [LARGE SCALE GENOMIC DNA]</scope>
    <source>
        <strain evidence="3 4">Pla111</strain>
    </source>
</reference>
<accession>A0A5C5VNS5</accession>
<dbReference type="RefSeq" id="WP_146575586.1">
    <property type="nucleotide sequence ID" value="NZ_SJPH01000012.1"/>
</dbReference>
<evidence type="ECO:0000259" key="2">
    <source>
        <dbReference type="Pfam" id="PF01979"/>
    </source>
</evidence>